<evidence type="ECO:0000313" key="3">
    <source>
        <dbReference type="Proteomes" id="UP000586042"/>
    </source>
</evidence>
<dbReference type="RefSeq" id="WP_175593060.1">
    <property type="nucleotide sequence ID" value="NZ_JABWGN010000012.1"/>
</dbReference>
<feature type="region of interest" description="Disordered" evidence="1">
    <location>
        <begin position="81"/>
        <end position="107"/>
    </location>
</feature>
<name>A0A7Y6IDG1_9ACTN</name>
<accession>A0A7Y6IDG1</accession>
<evidence type="ECO:0000313" key="2">
    <source>
        <dbReference type="EMBL" id="NUW35603.1"/>
    </source>
</evidence>
<sequence length="107" mass="11786">MTATHPSRLSRRDLIKDLGTVLPDQGIKLIVYVTGDAIQNDDYARTQLCGPAQAMGERNATYQANWLKVVKTWAQQWGTDVDARRSSDPRLAPLQTVPTPGLPVPTT</sequence>
<dbReference type="EMBL" id="JABWGN010000012">
    <property type="protein sequence ID" value="NUW35603.1"/>
    <property type="molecule type" value="Genomic_DNA"/>
</dbReference>
<evidence type="ECO:0000256" key="1">
    <source>
        <dbReference type="SAM" id="MobiDB-lite"/>
    </source>
</evidence>
<keyword evidence="3" id="KW-1185">Reference proteome</keyword>
<dbReference type="Proteomes" id="UP000586042">
    <property type="component" value="Unassembled WGS sequence"/>
</dbReference>
<organism evidence="2 3">
    <name type="scientific">Nonomuraea montanisoli</name>
    <dbReference type="NCBI Taxonomy" id="2741721"/>
    <lineage>
        <taxon>Bacteria</taxon>
        <taxon>Bacillati</taxon>
        <taxon>Actinomycetota</taxon>
        <taxon>Actinomycetes</taxon>
        <taxon>Streptosporangiales</taxon>
        <taxon>Streptosporangiaceae</taxon>
        <taxon>Nonomuraea</taxon>
    </lineage>
</organism>
<dbReference type="AlphaFoldDB" id="A0A7Y6IDG1"/>
<gene>
    <name evidence="2" type="ORF">HTZ77_29845</name>
</gene>
<proteinExistence type="predicted"/>
<comment type="caution">
    <text evidence="2">The sequence shown here is derived from an EMBL/GenBank/DDBJ whole genome shotgun (WGS) entry which is preliminary data.</text>
</comment>
<reference evidence="2 3" key="1">
    <citation type="submission" date="2020-06" db="EMBL/GenBank/DDBJ databases">
        <title>Nonomuraea sp. SMC257, a novel actinomycete isolated from soil.</title>
        <authorList>
            <person name="Chanama M."/>
        </authorList>
    </citation>
    <scope>NUCLEOTIDE SEQUENCE [LARGE SCALE GENOMIC DNA]</scope>
    <source>
        <strain evidence="2 3">SMC257</strain>
    </source>
</reference>
<protein>
    <submittedName>
        <fullName evidence="2">Uncharacterized protein</fullName>
    </submittedName>
</protein>